<feature type="transmembrane region" description="Helical" evidence="1">
    <location>
        <begin position="104"/>
        <end position="125"/>
    </location>
</feature>
<protein>
    <submittedName>
        <fullName evidence="2">CIC11C00000004064</fullName>
    </submittedName>
</protein>
<evidence type="ECO:0000313" key="3">
    <source>
        <dbReference type="Proteomes" id="UP000182334"/>
    </source>
</evidence>
<dbReference type="Proteomes" id="UP000182334">
    <property type="component" value="Chromosome IV"/>
</dbReference>
<gene>
    <name evidence="2" type="ORF">SAMEA4029010_CIC11G00000004064</name>
</gene>
<dbReference type="OrthoDB" id="2555434at2759"/>
<dbReference type="PANTHER" id="PTHR38646">
    <property type="entry name" value="YALI0F00814P"/>
    <property type="match status" value="1"/>
</dbReference>
<accession>A0A1L0GC96</accession>
<proteinExistence type="predicted"/>
<evidence type="ECO:0000256" key="1">
    <source>
        <dbReference type="SAM" id="Phobius"/>
    </source>
</evidence>
<keyword evidence="1" id="KW-0472">Membrane</keyword>
<keyword evidence="1" id="KW-0812">Transmembrane</keyword>
<name>A0A1L0GC96_9ASCO</name>
<keyword evidence="1" id="KW-1133">Transmembrane helix</keyword>
<evidence type="ECO:0000313" key="2">
    <source>
        <dbReference type="EMBL" id="SGZ53989.1"/>
    </source>
</evidence>
<organism evidence="2 3">
    <name type="scientific">Sungouiella intermedia</name>
    <dbReference type="NCBI Taxonomy" id="45354"/>
    <lineage>
        <taxon>Eukaryota</taxon>
        <taxon>Fungi</taxon>
        <taxon>Dikarya</taxon>
        <taxon>Ascomycota</taxon>
        <taxon>Saccharomycotina</taxon>
        <taxon>Pichiomycetes</taxon>
        <taxon>Metschnikowiaceae</taxon>
        <taxon>Sungouiella</taxon>
    </lineage>
</organism>
<reference evidence="2 3" key="1">
    <citation type="submission" date="2016-10" db="EMBL/GenBank/DDBJ databases">
        <authorList>
            <person name="de Groot N.N."/>
        </authorList>
    </citation>
    <scope>NUCLEOTIDE SEQUENCE [LARGE SCALE GENOMIC DNA]</scope>
    <source>
        <strain evidence="2 3">CBS 141442</strain>
    </source>
</reference>
<feature type="transmembrane region" description="Helical" evidence="1">
    <location>
        <begin position="145"/>
        <end position="165"/>
    </location>
</feature>
<dbReference type="PANTHER" id="PTHR38646:SF1">
    <property type="entry name" value="DUF202 DOMAIN-CONTAINING PROTEIN"/>
    <property type="match status" value="1"/>
</dbReference>
<dbReference type="EMBL" id="LT635759">
    <property type="protein sequence ID" value="SGZ53989.1"/>
    <property type="molecule type" value="Genomic_DNA"/>
</dbReference>
<sequence>MVSTVRSIPNSDKPPSNLQLLLINKFHFYYRLFKTFRFPYIEMTERIPPISRQQSRLDDLSLGLKLDVRAHQRTYEGAYTRTAISCLSFSIVIIKLFSREFLPVGTVYTAYGCLLFFMGVIKSGTVDTFYNTEKDTLEFKTAGDSVLVLTAISLASYVALLVLVLRL</sequence>
<keyword evidence="3" id="KW-1185">Reference proteome</keyword>
<dbReference type="AlphaFoldDB" id="A0A1L0GC96"/>